<name>A0A165NQE8_9AGAM</name>
<organism evidence="2 3">
    <name type="scientific">Neolentinus lepideus HHB14362 ss-1</name>
    <dbReference type="NCBI Taxonomy" id="1314782"/>
    <lineage>
        <taxon>Eukaryota</taxon>
        <taxon>Fungi</taxon>
        <taxon>Dikarya</taxon>
        <taxon>Basidiomycota</taxon>
        <taxon>Agaricomycotina</taxon>
        <taxon>Agaricomycetes</taxon>
        <taxon>Gloeophyllales</taxon>
        <taxon>Gloeophyllaceae</taxon>
        <taxon>Neolentinus</taxon>
    </lineage>
</organism>
<dbReference type="EMBL" id="KV425628">
    <property type="protein sequence ID" value="KZT19959.1"/>
    <property type="molecule type" value="Genomic_DNA"/>
</dbReference>
<reference evidence="2 3" key="1">
    <citation type="journal article" date="2016" name="Mol. Biol. Evol.">
        <title>Comparative Genomics of Early-Diverging Mushroom-Forming Fungi Provides Insights into the Origins of Lignocellulose Decay Capabilities.</title>
        <authorList>
            <person name="Nagy L.G."/>
            <person name="Riley R."/>
            <person name="Tritt A."/>
            <person name="Adam C."/>
            <person name="Daum C."/>
            <person name="Floudas D."/>
            <person name="Sun H."/>
            <person name="Yadav J.S."/>
            <person name="Pangilinan J."/>
            <person name="Larsson K.H."/>
            <person name="Matsuura K."/>
            <person name="Barry K."/>
            <person name="Labutti K."/>
            <person name="Kuo R."/>
            <person name="Ohm R.A."/>
            <person name="Bhattacharya S.S."/>
            <person name="Shirouzu T."/>
            <person name="Yoshinaga Y."/>
            <person name="Martin F.M."/>
            <person name="Grigoriev I.V."/>
            <person name="Hibbett D.S."/>
        </authorList>
    </citation>
    <scope>NUCLEOTIDE SEQUENCE [LARGE SCALE GENOMIC DNA]</scope>
    <source>
        <strain evidence="2 3">HHB14362 ss-1</strain>
    </source>
</reference>
<sequence>MSTSILASIAETVSIMFNTPLIPPTPAARKNIDVQLMEMPPSRTPSNNSSAIPIAPGVTTSSPNSDAASSQFSNSSATSSASMSPALHDAQAVVRAYMDASGR</sequence>
<evidence type="ECO:0000313" key="3">
    <source>
        <dbReference type="Proteomes" id="UP000076761"/>
    </source>
</evidence>
<accession>A0A165NQE8</accession>
<proteinExistence type="predicted"/>
<protein>
    <submittedName>
        <fullName evidence="2">Uncharacterized protein</fullName>
    </submittedName>
</protein>
<feature type="compositionally biased region" description="Low complexity" evidence="1">
    <location>
        <begin position="65"/>
        <end position="85"/>
    </location>
</feature>
<dbReference type="AlphaFoldDB" id="A0A165NQE8"/>
<dbReference type="InParanoid" id="A0A165NQE8"/>
<evidence type="ECO:0000256" key="1">
    <source>
        <dbReference type="SAM" id="MobiDB-lite"/>
    </source>
</evidence>
<evidence type="ECO:0000313" key="2">
    <source>
        <dbReference type="EMBL" id="KZT19959.1"/>
    </source>
</evidence>
<feature type="region of interest" description="Disordered" evidence="1">
    <location>
        <begin position="38"/>
        <end position="85"/>
    </location>
</feature>
<keyword evidence="3" id="KW-1185">Reference proteome</keyword>
<dbReference type="OrthoDB" id="2688866at2759"/>
<dbReference type="Proteomes" id="UP000076761">
    <property type="component" value="Unassembled WGS sequence"/>
</dbReference>
<gene>
    <name evidence="2" type="ORF">NEOLEDRAFT_1245482</name>
</gene>